<dbReference type="InterPro" id="IPR036291">
    <property type="entry name" value="NAD(P)-bd_dom_sf"/>
</dbReference>
<dbReference type="InterPro" id="IPR011032">
    <property type="entry name" value="GroES-like_sf"/>
</dbReference>
<dbReference type="Pfam" id="PF08240">
    <property type="entry name" value="ADH_N"/>
    <property type="match status" value="1"/>
</dbReference>
<dbReference type="EMBL" id="QAPG01000131">
    <property type="protein sequence ID" value="TDZ30433.1"/>
    <property type="molecule type" value="Genomic_DNA"/>
</dbReference>
<dbReference type="SUPFAM" id="SSF50129">
    <property type="entry name" value="GroES-like"/>
    <property type="match status" value="1"/>
</dbReference>
<dbReference type="Proteomes" id="UP000295083">
    <property type="component" value="Unassembled WGS sequence"/>
</dbReference>
<dbReference type="InterPro" id="IPR013154">
    <property type="entry name" value="ADH-like_N"/>
</dbReference>
<feature type="domain" description="Enoyl reductase (ER)" evidence="3">
    <location>
        <begin position="14"/>
        <end position="295"/>
    </location>
</feature>
<dbReference type="InterPro" id="IPR020843">
    <property type="entry name" value="ER"/>
</dbReference>
<dbReference type="GO" id="GO:0016651">
    <property type="term" value="F:oxidoreductase activity, acting on NAD(P)H"/>
    <property type="evidence" value="ECO:0007669"/>
    <property type="project" value="InterPro"/>
</dbReference>
<keyword evidence="2" id="KW-0560">Oxidoreductase</keyword>
<organism evidence="4 5">
    <name type="scientific">Colletotrichum spinosum</name>
    <dbReference type="NCBI Taxonomy" id="1347390"/>
    <lineage>
        <taxon>Eukaryota</taxon>
        <taxon>Fungi</taxon>
        <taxon>Dikarya</taxon>
        <taxon>Ascomycota</taxon>
        <taxon>Pezizomycotina</taxon>
        <taxon>Sordariomycetes</taxon>
        <taxon>Hypocreomycetidae</taxon>
        <taxon>Glomerellales</taxon>
        <taxon>Glomerellaceae</taxon>
        <taxon>Colletotrichum</taxon>
        <taxon>Colletotrichum orbiculare species complex</taxon>
    </lineage>
</organism>
<proteinExistence type="inferred from homology"/>
<protein>
    <submittedName>
        <fullName evidence="4">Dehydrogenase azaJ</fullName>
    </submittedName>
</protein>
<evidence type="ECO:0000256" key="1">
    <source>
        <dbReference type="ARBA" id="ARBA00008072"/>
    </source>
</evidence>
<gene>
    <name evidence="4" type="primary">azaJ</name>
    <name evidence="4" type="ORF">C8035_v002778</name>
</gene>
<dbReference type="PANTHER" id="PTHR45348:SF2">
    <property type="entry name" value="ZINC-TYPE ALCOHOL DEHYDROGENASE-LIKE PROTEIN C2E1P3.01"/>
    <property type="match status" value="1"/>
</dbReference>
<sequence length="373" mass="39428">MTMPNNRAAWLTAKKVKPLDIRPAPYTPPGEDEIVIRTRAVAINPVDCFKQEAGDLLYGWVKYPCILGNDVAGEVVEVGTGAAAKRFSVGDRVLGHAIGLDKRSNKPSECGFQEHVVLRSKLASPIPHSMTFEEACVIPLGASTAACGLFMEDILNLQLPNVNSKPNGKTLLVWGGSTSVGCNAIQLAVAAGYEVIATSSPTNFGYLKSLGATDVFDYRSPTVVRDIIAAFEQRESAGALAVGAGSMIPCVDIVGAVGGRKFVAQASVAGKGSPPSSASELLAAIWAVTQESFIVYFKSMFKGVGRKFIWGSDVIASEIGAAIYRDFLPEALEQQKFVAAPKPHVVGRGLEAIQGGFDILMKGVSAKKIVVSL</sequence>
<dbReference type="CDD" id="cd08249">
    <property type="entry name" value="enoyl_reductase_like"/>
    <property type="match status" value="1"/>
</dbReference>
<dbReference type="AlphaFoldDB" id="A0A4R8Q9J0"/>
<dbReference type="Gene3D" id="3.40.50.720">
    <property type="entry name" value="NAD(P)-binding Rossmann-like Domain"/>
    <property type="match status" value="1"/>
</dbReference>
<dbReference type="SMART" id="SM00829">
    <property type="entry name" value="PKS_ER"/>
    <property type="match status" value="1"/>
</dbReference>
<dbReference type="InterPro" id="IPR047122">
    <property type="entry name" value="Trans-enoyl_RdTase-like"/>
</dbReference>
<keyword evidence="5" id="KW-1185">Reference proteome</keyword>
<dbReference type="Gene3D" id="3.90.180.10">
    <property type="entry name" value="Medium-chain alcohol dehydrogenases, catalytic domain"/>
    <property type="match status" value="1"/>
</dbReference>
<comment type="similarity">
    <text evidence="1">Belongs to the zinc-containing alcohol dehydrogenase family.</text>
</comment>
<evidence type="ECO:0000313" key="5">
    <source>
        <dbReference type="Proteomes" id="UP000295083"/>
    </source>
</evidence>
<evidence type="ECO:0000256" key="2">
    <source>
        <dbReference type="ARBA" id="ARBA00023002"/>
    </source>
</evidence>
<evidence type="ECO:0000313" key="4">
    <source>
        <dbReference type="EMBL" id="TDZ30433.1"/>
    </source>
</evidence>
<comment type="caution">
    <text evidence="4">The sequence shown here is derived from an EMBL/GenBank/DDBJ whole genome shotgun (WGS) entry which is preliminary data.</text>
</comment>
<name>A0A4R8Q9J0_9PEZI</name>
<dbReference type="SUPFAM" id="SSF51735">
    <property type="entry name" value="NAD(P)-binding Rossmann-fold domains"/>
    <property type="match status" value="1"/>
</dbReference>
<accession>A0A4R8Q9J0</accession>
<dbReference type="PANTHER" id="PTHR45348">
    <property type="entry name" value="HYPOTHETICAL OXIDOREDUCTASE (EUROFUNG)"/>
    <property type="match status" value="1"/>
</dbReference>
<evidence type="ECO:0000259" key="3">
    <source>
        <dbReference type="SMART" id="SM00829"/>
    </source>
</evidence>
<reference evidence="4 5" key="1">
    <citation type="submission" date="2018-11" db="EMBL/GenBank/DDBJ databases">
        <title>Genome sequence and assembly of Colletotrichum spinosum.</title>
        <authorList>
            <person name="Gan P."/>
            <person name="Shirasu K."/>
        </authorList>
    </citation>
    <scope>NUCLEOTIDE SEQUENCE [LARGE SCALE GENOMIC DNA]</scope>
    <source>
        <strain evidence="4 5">CBS 515.97</strain>
    </source>
</reference>